<keyword evidence="4" id="KW-1185">Reference proteome</keyword>
<name>L0F4Q5_DESDL</name>
<dbReference type="InterPro" id="IPR052934">
    <property type="entry name" value="Methyl-DNA_Rec/Restrict_Enz"/>
</dbReference>
<dbReference type="STRING" id="871963.Desdi_1309"/>
<dbReference type="Pfam" id="PF07728">
    <property type="entry name" value="AAA_5"/>
    <property type="match status" value="1"/>
</dbReference>
<dbReference type="Proteomes" id="UP000010797">
    <property type="component" value="Chromosome"/>
</dbReference>
<keyword evidence="3" id="KW-0540">Nuclease</keyword>
<keyword evidence="3" id="KW-0255">Endonuclease</keyword>
<dbReference type="eggNOG" id="COG1401">
    <property type="taxonomic scope" value="Bacteria"/>
</dbReference>
<dbReference type="PANTHER" id="PTHR37291:SF1">
    <property type="entry name" value="TYPE IV METHYL-DIRECTED RESTRICTION ENZYME ECOKMCRB SUBUNIT"/>
    <property type="match status" value="1"/>
</dbReference>
<dbReference type="RefSeq" id="WP_015261815.1">
    <property type="nucleotide sequence ID" value="NC_019903.1"/>
</dbReference>
<dbReference type="HOGENOM" id="CLU_008747_2_3_9"/>
<dbReference type="SUPFAM" id="SSF52540">
    <property type="entry name" value="P-loop containing nucleoside triphosphate hydrolases"/>
    <property type="match status" value="1"/>
</dbReference>
<dbReference type="GO" id="GO:0005524">
    <property type="term" value="F:ATP binding"/>
    <property type="evidence" value="ECO:0007669"/>
    <property type="project" value="InterPro"/>
</dbReference>
<dbReference type="SMART" id="SM00382">
    <property type="entry name" value="AAA"/>
    <property type="match status" value="1"/>
</dbReference>
<sequence length="760" mass="86992">MFFFFFNNDAIIEECDRLLEKGDIKPVSQIDQEYIMFRKRFGPDVLKSIEGEELIETIFNVMNHDGLAYWLEFKNDEMIDTRQYGSIAGGSSLKYIMYKRKSDNNWMTGSPQKQVVLSLADAIEKGKKIRDAIVRGAEQISKFENPEYKDYIALQQSLDSDEDVKIGGYGWIHKYYHMLFPNYIDAFHTTGWQKHALLCYGEKPESESLYALTGQLMKIITETGRPSSHIVRTMVHMYGSPVNYYRIGTRSGSSKTSIWPLMQENSYISIGWAELGDLTQYGQEDSEIRDSLKEPFEKLYPNQPQTISRELNEIIRFFKTIKENDIVVAGDGMQTLGIGRVTGGYEYREGLEFPHLREVEWIFVEQTQLPEAKEGLRTTVNPYRNMDNLLKIRELLSKGSTEQKNTVSSKPAEKPLQSLEGIMKKIDGILERKKQIILYGPPGTGKTYHAEKAAQELAARNIFRKSWKALSDDERKSILGDGRTNGYVRICCFHASYGYEDFIEGIKPRVENGQTLFELRDGIFKRLCSDAIKEPNKSFFLIIDEINRGDISRILGELIMLIESGKRGKTLYLPVSGEPFSVPGNVFIIGTMNTADRSIALLDAALRRRFGFHELMPDYSLLEGINFDALPVSEWLKRLNQRICQHIGRDARNLQIGHSYFMEGEKPITSQNRFRQVIAEDILPLIEEYCYGDYERMAAILDSDFVDVKNQTLQYSLCEGDFTELIGALLKPCPEIRLSEEHDTSDADAIVAGPPEEEEQ</sequence>
<accession>L0F4Q5</accession>
<dbReference type="EMBL" id="CP003344">
    <property type="protein sequence ID" value="AGA68819.1"/>
    <property type="molecule type" value="Genomic_DNA"/>
</dbReference>
<dbReference type="GO" id="GO:0004519">
    <property type="term" value="F:endonuclease activity"/>
    <property type="evidence" value="ECO:0007669"/>
    <property type="project" value="UniProtKB-KW"/>
</dbReference>
<dbReference type="InterPro" id="IPR003593">
    <property type="entry name" value="AAA+_ATPase"/>
</dbReference>
<dbReference type="REBASE" id="58032">
    <property type="entry name" value="Ddi21439McrBCP"/>
</dbReference>
<dbReference type="InterPro" id="IPR027417">
    <property type="entry name" value="P-loop_NTPase"/>
</dbReference>
<dbReference type="PANTHER" id="PTHR37291">
    <property type="entry name" value="5-METHYLCYTOSINE-SPECIFIC RESTRICTION ENZYME B"/>
    <property type="match status" value="1"/>
</dbReference>
<keyword evidence="3" id="KW-0378">Hydrolase</keyword>
<organism evidence="3 4">
    <name type="scientific">Desulfitobacterium dichloroeliminans (strain LMG P-21439 / DCA1)</name>
    <dbReference type="NCBI Taxonomy" id="871963"/>
    <lineage>
        <taxon>Bacteria</taxon>
        <taxon>Bacillati</taxon>
        <taxon>Bacillota</taxon>
        <taxon>Clostridia</taxon>
        <taxon>Eubacteriales</taxon>
        <taxon>Desulfitobacteriaceae</taxon>
        <taxon>Desulfitobacterium</taxon>
    </lineage>
</organism>
<dbReference type="CDD" id="cd00009">
    <property type="entry name" value="AAA"/>
    <property type="match status" value="1"/>
</dbReference>
<proteinExistence type="predicted"/>
<dbReference type="KEGG" id="ddl:Desdi_1309"/>
<evidence type="ECO:0000313" key="3">
    <source>
        <dbReference type="EMBL" id="AGA68819.1"/>
    </source>
</evidence>
<dbReference type="AlphaFoldDB" id="L0F4Q5"/>
<feature type="region of interest" description="Disordered" evidence="1">
    <location>
        <begin position="741"/>
        <end position="760"/>
    </location>
</feature>
<dbReference type="Gene3D" id="3.40.50.300">
    <property type="entry name" value="P-loop containing nucleotide triphosphate hydrolases"/>
    <property type="match status" value="1"/>
</dbReference>
<evidence type="ECO:0000256" key="1">
    <source>
        <dbReference type="SAM" id="MobiDB-lite"/>
    </source>
</evidence>
<dbReference type="InterPro" id="IPR011704">
    <property type="entry name" value="ATPase_dyneun-rel_AAA"/>
</dbReference>
<reference evidence="4" key="1">
    <citation type="submission" date="2012-02" db="EMBL/GenBank/DDBJ databases">
        <title>Complete sequence of Desulfitobacterium dichloroeliminans LMG P-21439.</title>
        <authorList>
            <person name="Lucas S."/>
            <person name="Han J."/>
            <person name="Lapidus A."/>
            <person name="Cheng J.-F."/>
            <person name="Goodwin L."/>
            <person name="Pitluck S."/>
            <person name="Peters L."/>
            <person name="Ovchinnikova G."/>
            <person name="Teshima H."/>
            <person name="Detter J.C."/>
            <person name="Han C."/>
            <person name="Tapia R."/>
            <person name="Land M."/>
            <person name="Hauser L."/>
            <person name="Kyrpides N."/>
            <person name="Ivanova N."/>
            <person name="Pagani I."/>
            <person name="Kruse T."/>
            <person name="de Vos W.M."/>
            <person name="Boon N."/>
            <person name="Smidt H."/>
            <person name="Woyke T."/>
        </authorList>
    </citation>
    <scope>NUCLEOTIDE SEQUENCE [LARGE SCALE GENOMIC DNA]</scope>
    <source>
        <strain evidence="4">LMG P-21439 / DCA1</strain>
    </source>
</reference>
<feature type="domain" description="AAA+ ATPase" evidence="2">
    <location>
        <begin position="432"/>
        <end position="620"/>
    </location>
</feature>
<dbReference type="GO" id="GO:0016887">
    <property type="term" value="F:ATP hydrolysis activity"/>
    <property type="evidence" value="ECO:0007669"/>
    <property type="project" value="InterPro"/>
</dbReference>
<evidence type="ECO:0000259" key="2">
    <source>
        <dbReference type="SMART" id="SM00382"/>
    </source>
</evidence>
<protein>
    <submittedName>
        <fullName evidence="3">GTPase subunit of restriction endonuclease</fullName>
    </submittedName>
</protein>
<gene>
    <name evidence="3" type="ordered locus">Desdi_1309</name>
</gene>
<evidence type="ECO:0000313" key="4">
    <source>
        <dbReference type="Proteomes" id="UP000010797"/>
    </source>
</evidence>